<evidence type="ECO:0000256" key="1">
    <source>
        <dbReference type="SAM" id="Coils"/>
    </source>
</evidence>
<comment type="caution">
    <text evidence="2">The sequence shown here is derived from an EMBL/GenBank/DDBJ whole genome shotgun (WGS) entry which is preliminary data.</text>
</comment>
<gene>
    <name evidence="2" type="ORF">SAY86_004214</name>
</gene>
<dbReference type="Proteomes" id="UP001346149">
    <property type="component" value="Unassembled WGS sequence"/>
</dbReference>
<keyword evidence="1" id="KW-0175">Coiled coil</keyword>
<evidence type="ECO:0000313" key="2">
    <source>
        <dbReference type="EMBL" id="KAK4804397.1"/>
    </source>
</evidence>
<dbReference type="AlphaFoldDB" id="A0AAN7MUV4"/>
<dbReference type="EMBL" id="JAXQNO010000001">
    <property type="protein sequence ID" value="KAK4804397.1"/>
    <property type="molecule type" value="Genomic_DNA"/>
</dbReference>
<protein>
    <submittedName>
        <fullName evidence="2">Uncharacterized protein</fullName>
    </submittedName>
</protein>
<evidence type="ECO:0000313" key="3">
    <source>
        <dbReference type="Proteomes" id="UP001346149"/>
    </source>
</evidence>
<organism evidence="2 3">
    <name type="scientific">Trapa natans</name>
    <name type="common">Water chestnut</name>
    <dbReference type="NCBI Taxonomy" id="22666"/>
    <lineage>
        <taxon>Eukaryota</taxon>
        <taxon>Viridiplantae</taxon>
        <taxon>Streptophyta</taxon>
        <taxon>Embryophyta</taxon>
        <taxon>Tracheophyta</taxon>
        <taxon>Spermatophyta</taxon>
        <taxon>Magnoliopsida</taxon>
        <taxon>eudicotyledons</taxon>
        <taxon>Gunneridae</taxon>
        <taxon>Pentapetalae</taxon>
        <taxon>rosids</taxon>
        <taxon>malvids</taxon>
        <taxon>Myrtales</taxon>
        <taxon>Lythraceae</taxon>
        <taxon>Trapa</taxon>
    </lineage>
</organism>
<name>A0AAN7MUV4_TRANT</name>
<feature type="coiled-coil region" evidence="1">
    <location>
        <begin position="14"/>
        <end position="44"/>
    </location>
</feature>
<sequence length="49" mass="5618">MENVNMPPDDERSLKEATQLMQVLKEMKEGLDKVKSKVKDLNSKGQRNS</sequence>
<reference evidence="2 3" key="1">
    <citation type="journal article" date="2023" name="Hortic Res">
        <title>Pangenome of water caltrop reveals structural variations and asymmetric subgenome divergence after allopolyploidization.</title>
        <authorList>
            <person name="Zhang X."/>
            <person name="Chen Y."/>
            <person name="Wang L."/>
            <person name="Yuan Y."/>
            <person name="Fang M."/>
            <person name="Shi L."/>
            <person name="Lu R."/>
            <person name="Comes H.P."/>
            <person name="Ma Y."/>
            <person name="Chen Y."/>
            <person name="Huang G."/>
            <person name="Zhou Y."/>
            <person name="Zheng Z."/>
            <person name="Qiu Y."/>
        </authorList>
    </citation>
    <scope>NUCLEOTIDE SEQUENCE [LARGE SCALE GENOMIC DNA]</scope>
    <source>
        <strain evidence="2">F231</strain>
    </source>
</reference>
<proteinExistence type="predicted"/>
<accession>A0AAN7MUV4</accession>
<keyword evidence="3" id="KW-1185">Reference proteome</keyword>